<keyword evidence="2" id="KW-1185">Reference proteome</keyword>
<sequence length="130" mass="14681">MATWEDLTAFVFDTYRVIDREDDEIRVEVEFEDERSQVIVICREVLDNREEWVQLVSVCGLADRVDLRAVLETVGHNSVVCGLAIIGDHLVLRHALPLENLDINEFTDPLSLLAGSADEIEETFFGGDGF</sequence>
<dbReference type="Gene3D" id="3.30.1460.10">
    <property type="match status" value="1"/>
</dbReference>
<proteinExistence type="predicted"/>
<comment type="caution">
    <text evidence="1">The sequence shown here is derived from an EMBL/GenBank/DDBJ whole genome shotgun (WGS) entry which is preliminary data.</text>
</comment>
<dbReference type="SUPFAM" id="SSF69635">
    <property type="entry name" value="Type III secretory system chaperone-like"/>
    <property type="match status" value="1"/>
</dbReference>
<evidence type="ECO:0000313" key="2">
    <source>
        <dbReference type="Proteomes" id="UP000295444"/>
    </source>
</evidence>
<evidence type="ECO:0000313" key="1">
    <source>
        <dbReference type="EMBL" id="TDQ00195.1"/>
    </source>
</evidence>
<dbReference type="AlphaFoldDB" id="A0A4R6SF14"/>
<gene>
    <name evidence="1" type="ORF">EV186_10256</name>
</gene>
<organism evidence="1 2">
    <name type="scientific">Labedaea rhizosphaerae</name>
    <dbReference type="NCBI Taxonomy" id="598644"/>
    <lineage>
        <taxon>Bacteria</taxon>
        <taxon>Bacillati</taxon>
        <taxon>Actinomycetota</taxon>
        <taxon>Actinomycetes</taxon>
        <taxon>Pseudonocardiales</taxon>
        <taxon>Pseudonocardiaceae</taxon>
        <taxon>Labedaea</taxon>
    </lineage>
</organism>
<reference evidence="1 2" key="1">
    <citation type="submission" date="2019-03" db="EMBL/GenBank/DDBJ databases">
        <title>Genomic Encyclopedia of Type Strains, Phase IV (KMG-IV): sequencing the most valuable type-strain genomes for metagenomic binning, comparative biology and taxonomic classification.</title>
        <authorList>
            <person name="Goeker M."/>
        </authorList>
    </citation>
    <scope>NUCLEOTIDE SEQUENCE [LARGE SCALE GENOMIC DNA]</scope>
    <source>
        <strain evidence="1 2">DSM 45361</strain>
    </source>
</reference>
<evidence type="ECO:0008006" key="3">
    <source>
        <dbReference type="Google" id="ProtNLM"/>
    </source>
</evidence>
<dbReference type="EMBL" id="SNXZ01000002">
    <property type="protein sequence ID" value="TDQ00195.1"/>
    <property type="molecule type" value="Genomic_DNA"/>
</dbReference>
<dbReference type="RefSeq" id="WP_133848942.1">
    <property type="nucleotide sequence ID" value="NZ_SNXZ01000002.1"/>
</dbReference>
<name>A0A4R6SF14_LABRH</name>
<protein>
    <recommendedName>
        <fullName evidence="3">Sensory transduction regulator</fullName>
    </recommendedName>
</protein>
<dbReference type="Proteomes" id="UP000295444">
    <property type="component" value="Unassembled WGS sequence"/>
</dbReference>
<accession>A0A4R6SF14</accession>
<dbReference type="OrthoDB" id="3295813at2"/>